<evidence type="ECO:0000313" key="8">
    <source>
        <dbReference type="EMBL" id="PSN60183.1"/>
    </source>
</evidence>
<evidence type="ECO:0000256" key="6">
    <source>
        <dbReference type="PIRSR" id="PIRSR001221-2"/>
    </source>
</evidence>
<reference evidence="8 9" key="1">
    <citation type="journal article" date="2018" name="Front. Microbiol.">
        <title>Genome-Wide Analysis of Corynespora cassiicola Leaf Fall Disease Putative Effectors.</title>
        <authorList>
            <person name="Lopez D."/>
            <person name="Ribeiro S."/>
            <person name="Label P."/>
            <person name="Fumanal B."/>
            <person name="Venisse J.S."/>
            <person name="Kohler A."/>
            <person name="de Oliveira R.R."/>
            <person name="Labutti K."/>
            <person name="Lipzen A."/>
            <person name="Lail K."/>
            <person name="Bauer D."/>
            <person name="Ohm R.A."/>
            <person name="Barry K.W."/>
            <person name="Spatafora J."/>
            <person name="Grigoriev I.V."/>
            <person name="Martin F.M."/>
            <person name="Pujade-Renaud V."/>
        </authorList>
    </citation>
    <scope>NUCLEOTIDE SEQUENCE [LARGE SCALE GENOMIC DNA]</scope>
    <source>
        <strain evidence="8 9">Philippines</strain>
    </source>
</reference>
<feature type="binding site" evidence="6">
    <location>
        <begin position="233"/>
        <end position="236"/>
    </location>
    <ligand>
        <name>substrate</name>
    </ligand>
</feature>
<feature type="active site" description="Acyl-ester intermediate" evidence="5">
    <location>
        <position position="236"/>
    </location>
</feature>
<comment type="similarity">
    <text evidence="2">Belongs to the amidase family.</text>
</comment>
<evidence type="ECO:0000259" key="7">
    <source>
        <dbReference type="Pfam" id="PF01425"/>
    </source>
</evidence>
<feature type="active site" description="Charge relay system" evidence="5">
    <location>
        <position position="212"/>
    </location>
</feature>
<evidence type="ECO:0000256" key="3">
    <source>
        <dbReference type="ARBA" id="ARBA00012922"/>
    </source>
</evidence>
<proteinExistence type="inferred from homology"/>
<evidence type="ECO:0000256" key="5">
    <source>
        <dbReference type="PIRSR" id="PIRSR001221-1"/>
    </source>
</evidence>
<feature type="binding site" evidence="6">
    <location>
        <position position="212"/>
    </location>
    <ligand>
        <name>substrate</name>
    </ligand>
</feature>
<dbReference type="Gene3D" id="3.90.1300.10">
    <property type="entry name" value="Amidase signature (AS) domain"/>
    <property type="match status" value="1"/>
</dbReference>
<dbReference type="InterPro" id="IPR020556">
    <property type="entry name" value="Amidase_CS"/>
</dbReference>
<dbReference type="Pfam" id="PF01425">
    <property type="entry name" value="Amidase"/>
    <property type="match status" value="1"/>
</dbReference>
<dbReference type="InterPro" id="IPR023631">
    <property type="entry name" value="Amidase_dom"/>
</dbReference>
<dbReference type="PIRSF" id="PIRSF001221">
    <property type="entry name" value="Amidase_fungi"/>
    <property type="match status" value="1"/>
</dbReference>
<dbReference type="AlphaFoldDB" id="A0A2T2N429"/>
<evidence type="ECO:0000256" key="2">
    <source>
        <dbReference type="ARBA" id="ARBA00009199"/>
    </source>
</evidence>
<protein>
    <recommendedName>
        <fullName evidence="3">amidase</fullName>
        <ecNumber evidence="3">3.5.1.4</ecNumber>
    </recommendedName>
</protein>
<dbReference type="GO" id="GO:0004040">
    <property type="term" value="F:amidase activity"/>
    <property type="evidence" value="ECO:0007669"/>
    <property type="project" value="UniProtKB-EC"/>
</dbReference>
<dbReference type="PROSITE" id="PS00571">
    <property type="entry name" value="AMIDASES"/>
    <property type="match status" value="1"/>
</dbReference>
<dbReference type="SUPFAM" id="SSF75304">
    <property type="entry name" value="Amidase signature (AS) enzymes"/>
    <property type="match status" value="1"/>
</dbReference>
<dbReference type="STRING" id="1448308.A0A2T2N429"/>
<accession>A0A2T2N429</accession>
<feature type="domain" description="Amidase" evidence="7">
    <location>
        <begin position="82"/>
        <end position="529"/>
    </location>
</feature>
<keyword evidence="9" id="KW-1185">Reference proteome</keyword>
<keyword evidence="4" id="KW-0378">Hydrolase</keyword>
<sequence length="554" mass="61243">MSDSATNLQRPWQDIARDAQRAREASIDYLSPSVPDVPSELPKNVMCLPAEVLDKSTISITDLLPHEIVSRIASGELSATQVTSAFLRCAAVAQRLTNCITELLPSMALDRAKELDDYFQKHGKTIGPLHGLPISVKEHLGFKGSRCTTGYVSHWDNIAKEDAHILQVLRDAGAVFHCRTTIPQTMMHLETDSNLYGVTNNPYDSNLTSGGSSGGEGAIIALHGSVLGIGSDVGGSIRSPAANCGIYGLKPTAFRLPTDGWGYMMAGADTVETVLGPMSTSISGLKLFMKTIIDSQPWMTEPALIPMPWRSFEFPADRPLKIGVLWHDGVVRPHPPVSRALKSVSTKLKENNIDVVDFEPYLHDEAWAIISSLYYPDGGEADTEMIESSGEPWRPLSKWIIKDNPCVKKLSVGELAYWLEEREAYRKEYALHWNKFGIDALLCPVGPGVAPKHNTAKYWGYTSQWNLLDYPGAVFPVLKVDKEKDDWESDEKPLSGQDEDNRKLWDSEEFHGVPVGLQLVGRRFEDEKVVGILEHIVELLGLPFEDLPSVPKSK</sequence>
<comment type="catalytic activity">
    <reaction evidence="1">
        <text>a monocarboxylic acid amide + H2O = a monocarboxylate + NH4(+)</text>
        <dbReference type="Rhea" id="RHEA:12020"/>
        <dbReference type="ChEBI" id="CHEBI:15377"/>
        <dbReference type="ChEBI" id="CHEBI:28938"/>
        <dbReference type="ChEBI" id="CHEBI:35757"/>
        <dbReference type="ChEBI" id="CHEBI:83628"/>
        <dbReference type="EC" id="3.5.1.4"/>
    </reaction>
</comment>
<evidence type="ECO:0000256" key="1">
    <source>
        <dbReference type="ARBA" id="ARBA00001311"/>
    </source>
</evidence>
<dbReference type="Proteomes" id="UP000240883">
    <property type="component" value="Unassembled WGS sequence"/>
</dbReference>
<dbReference type="OrthoDB" id="6428749at2759"/>
<dbReference type="EMBL" id="KZ678150">
    <property type="protein sequence ID" value="PSN60183.1"/>
    <property type="molecule type" value="Genomic_DNA"/>
</dbReference>
<dbReference type="PANTHER" id="PTHR46072:SF4">
    <property type="entry name" value="AMIDASE C550.07-RELATED"/>
    <property type="match status" value="1"/>
</dbReference>
<dbReference type="PANTHER" id="PTHR46072">
    <property type="entry name" value="AMIDASE-RELATED-RELATED"/>
    <property type="match status" value="1"/>
</dbReference>
<dbReference type="InterPro" id="IPR036928">
    <property type="entry name" value="AS_sf"/>
</dbReference>
<feature type="active site" description="Charge relay system" evidence="5">
    <location>
        <position position="137"/>
    </location>
</feature>
<feature type="binding site" evidence="6">
    <location>
        <position position="186"/>
    </location>
    <ligand>
        <name>substrate</name>
    </ligand>
</feature>
<dbReference type="EC" id="3.5.1.4" evidence="3"/>
<name>A0A2T2N429_CORCC</name>
<gene>
    <name evidence="8" type="ORF">BS50DRAFT_614173</name>
</gene>
<evidence type="ECO:0000313" key="9">
    <source>
        <dbReference type="Proteomes" id="UP000240883"/>
    </source>
</evidence>
<evidence type="ECO:0000256" key="4">
    <source>
        <dbReference type="ARBA" id="ARBA00022801"/>
    </source>
</evidence>
<organism evidence="8 9">
    <name type="scientific">Corynespora cassiicola Philippines</name>
    <dbReference type="NCBI Taxonomy" id="1448308"/>
    <lineage>
        <taxon>Eukaryota</taxon>
        <taxon>Fungi</taxon>
        <taxon>Dikarya</taxon>
        <taxon>Ascomycota</taxon>
        <taxon>Pezizomycotina</taxon>
        <taxon>Dothideomycetes</taxon>
        <taxon>Pleosporomycetidae</taxon>
        <taxon>Pleosporales</taxon>
        <taxon>Corynesporascaceae</taxon>
        <taxon>Corynespora</taxon>
    </lineage>
</organism>